<dbReference type="NCBIfam" id="NF005298">
    <property type="entry name" value="PRK06826.1"/>
    <property type="match status" value="1"/>
</dbReference>
<dbReference type="SMART" id="SM00481">
    <property type="entry name" value="POLIIIAc"/>
    <property type="match status" value="1"/>
</dbReference>
<reference evidence="13" key="1">
    <citation type="submission" date="2019-08" db="EMBL/GenBank/DDBJ databases">
        <title>Complete Genome Sequence of the Polysaccharide-Degrading Rumen Bacterium Pseudobutyrivibrio xylanivorans MA3014.</title>
        <authorList>
            <person name="Palevich N."/>
            <person name="Maclean P.H."/>
            <person name="Kelly W.J."/>
            <person name="Leahy S.C."/>
            <person name="Rakonjac J."/>
            <person name="Attwood G.T."/>
        </authorList>
    </citation>
    <scope>NUCLEOTIDE SEQUENCE [LARGE SCALE GENOMIC DNA]</scope>
    <source>
        <strain evidence="13">MA3014</strain>
    </source>
</reference>
<dbReference type="InterPro" id="IPR011708">
    <property type="entry name" value="DNA_pol3_alpha_NTPase_dom"/>
</dbReference>
<comment type="catalytic activity">
    <reaction evidence="10">
        <text>DNA(n) + a 2'-deoxyribonucleoside 5'-triphosphate = DNA(n+1) + diphosphate</text>
        <dbReference type="Rhea" id="RHEA:22508"/>
        <dbReference type="Rhea" id="RHEA-COMP:17339"/>
        <dbReference type="Rhea" id="RHEA-COMP:17340"/>
        <dbReference type="ChEBI" id="CHEBI:33019"/>
        <dbReference type="ChEBI" id="CHEBI:61560"/>
        <dbReference type="ChEBI" id="CHEBI:173112"/>
        <dbReference type="EC" id="2.7.7.7"/>
    </reaction>
</comment>
<evidence type="ECO:0000256" key="1">
    <source>
        <dbReference type="ARBA" id="ARBA00004496"/>
    </source>
</evidence>
<dbReference type="Gene3D" id="2.40.50.140">
    <property type="entry name" value="Nucleic acid-binding proteins"/>
    <property type="match status" value="1"/>
</dbReference>
<dbReference type="PANTHER" id="PTHR32294">
    <property type="entry name" value="DNA POLYMERASE III SUBUNIT ALPHA"/>
    <property type="match status" value="1"/>
</dbReference>
<dbReference type="GO" id="GO:0003887">
    <property type="term" value="F:DNA-directed DNA polymerase activity"/>
    <property type="evidence" value="ECO:0007669"/>
    <property type="project" value="UniProtKB-KW"/>
</dbReference>
<evidence type="ECO:0000256" key="10">
    <source>
        <dbReference type="ARBA" id="ARBA00049244"/>
    </source>
</evidence>
<dbReference type="Pfam" id="PF07733">
    <property type="entry name" value="DNA_pol3_alpha"/>
    <property type="match status" value="1"/>
</dbReference>
<dbReference type="InterPro" id="IPR012340">
    <property type="entry name" value="NA-bd_OB-fold"/>
</dbReference>
<evidence type="ECO:0000256" key="2">
    <source>
        <dbReference type="ARBA" id="ARBA00009496"/>
    </source>
</evidence>
<dbReference type="Gene3D" id="1.10.150.870">
    <property type="match status" value="1"/>
</dbReference>
<evidence type="ECO:0000256" key="6">
    <source>
        <dbReference type="ARBA" id="ARBA00022695"/>
    </source>
</evidence>
<keyword evidence="7" id="KW-0235">DNA replication</keyword>
<evidence type="ECO:0000256" key="3">
    <source>
        <dbReference type="ARBA" id="ARBA00012417"/>
    </source>
</evidence>
<evidence type="ECO:0000256" key="9">
    <source>
        <dbReference type="ARBA" id="ARBA00025611"/>
    </source>
</evidence>
<evidence type="ECO:0000313" key="13">
    <source>
        <dbReference type="Proteomes" id="UP000327030"/>
    </source>
</evidence>
<dbReference type="NCBIfam" id="TIGR00594">
    <property type="entry name" value="polc"/>
    <property type="match status" value="1"/>
</dbReference>
<dbReference type="NCBIfam" id="NF004226">
    <property type="entry name" value="PRK05673.1"/>
    <property type="match status" value="1"/>
</dbReference>
<keyword evidence="8" id="KW-0239">DNA-directed DNA polymerase</keyword>
<dbReference type="GO" id="GO:0005737">
    <property type="term" value="C:cytoplasm"/>
    <property type="evidence" value="ECO:0007669"/>
    <property type="project" value="UniProtKB-SubCell"/>
</dbReference>
<dbReference type="InterPro" id="IPR004805">
    <property type="entry name" value="DnaE2/DnaE/PolC"/>
</dbReference>
<feature type="domain" description="Polymerase/histidinol phosphatase N-terminal" evidence="11">
    <location>
        <begin position="4"/>
        <end position="71"/>
    </location>
</feature>
<comment type="similarity">
    <text evidence="2">Belongs to the DNA polymerase type-C family. DnaE subfamily.</text>
</comment>
<dbReference type="Gene3D" id="1.10.10.1600">
    <property type="entry name" value="Bacterial DNA polymerase III alpha subunit, thumb domain"/>
    <property type="match status" value="1"/>
</dbReference>
<dbReference type="AlphaFoldDB" id="A0A5P6VSQ5"/>
<dbReference type="InterPro" id="IPR040982">
    <property type="entry name" value="DNA_pol3_finger"/>
</dbReference>
<evidence type="ECO:0000256" key="8">
    <source>
        <dbReference type="ARBA" id="ARBA00022932"/>
    </source>
</evidence>
<dbReference type="InterPro" id="IPR041931">
    <property type="entry name" value="DNA_pol3_alpha_thumb_dom"/>
</dbReference>
<dbReference type="InterPro" id="IPR004365">
    <property type="entry name" value="NA-bd_OB_tRNA"/>
</dbReference>
<dbReference type="EC" id="2.7.7.7" evidence="3"/>
<dbReference type="GO" id="GO:0006260">
    <property type="term" value="P:DNA replication"/>
    <property type="evidence" value="ECO:0007669"/>
    <property type="project" value="UniProtKB-KW"/>
</dbReference>
<dbReference type="Pfam" id="PF14579">
    <property type="entry name" value="HHH_6"/>
    <property type="match status" value="1"/>
</dbReference>
<dbReference type="InterPro" id="IPR016195">
    <property type="entry name" value="Pol/histidinol_Pase-like"/>
</dbReference>
<proteinExistence type="inferred from homology"/>
<dbReference type="Gene3D" id="3.20.20.140">
    <property type="entry name" value="Metal-dependent hydrolases"/>
    <property type="match status" value="1"/>
</dbReference>
<dbReference type="PANTHER" id="PTHR32294:SF0">
    <property type="entry name" value="DNA POLYMERASE III SUBUNIT ALPHA"/>
    <property type="match status" value="1"/>
</dbReference>
<dbReference type="CDD" id="cd12113">
    <property type="entry name" value="PHP_PolIIIA_DnaE3"/>
    <property type="match status" value="1"/>
</dbReference>
<evidence type="ECO:0000259" key="11">
    <source>
        <dbReference type="SMART" id="SM00481"/>
    </source>
</evidence>
<dbReference type="InterPro" id="IPR029460">
    <property type="entry name" value="DNAPol_HHH"/>
</dbReference>
<dbReference type="GO" id="GO:0008408">
    <property type="term" value="F:3'-5' exonuclease activity"/>
    <property type="evidence" value="ECO:0007669"/>
    <property type="project" value="InterPro"/>
</dbReference>
<evidence type="ECO:0000256" key="4">
    <source>
        <dbReference type="ARBA" id="ARBA00019114"/>
    </source>
</evidence>
<accession>A0A5P6VSQ5</accession>
<dbReference type="EMBL" id="CP043028">
    <property type="protein sequence ID" value="QFJ53881.1"/>
    <property type="molecule type" value="Genomic_DNA"/>
</dbReference>
<gene>
    <name evidence="12" type="ORF">FXF36_02865</name>
</gene>
<keyword evidence="6 12" id="KW-0548">Nucleotidyltransferase</keyword>
<dbReference type="OrthoDB" id="9803237at2"/>
<comment type="function">
    <text evidence="9">DNA polymerase III is a complex, multichain enzyme responsible for most of the replicative synthesis in bacteria. This DNA polymerase also exhibits 3' to 5' exonuclease activity. The alpha chain is the DNA polymerase.</text>
</comment>
<dbReference type="CDD" id="cd04485">
    <property type="entry name" value="DnaE_OBF"/>
    <property type="match status" value="1"/>
</dbReference>
<dbReference type="GO" id="GO:0003676">
    <property type="term" value="F:nucleic acid binding"/>
    <property type="evidence" value="ECO:0007669"/>
    <property type="project" value="InterPro"/>
</dbReference>
<evidence type="ECO:0000256" key="5">
    <source>
        <dbReference type="ARBA" id="ARBA00022679"/>
    </source>
</evidence>
<dbReference type="Pfam" id="PF01336">
    <property type="entry name" value="tRNA_anti-codon"/>
    <property type="match status" value="1"/>
</dbReference>
<dbReference type="SUPFAM" id="SSF89550">
    <property type="entry name" value="PHP domain-like"/>
    <property type="match status" value="1"/>
</dbReference>
<evidence type="ECO:0000256" key="7">
    <source>
        <dbReference type="ARBA" id="ARBA00022705"/>
    </source>
</evidence>
<keyword evidence="5 12" id="KW-0808">Transferase</keyword>
<evidence type="ECO:0000313" key="12">
    <source>
        <dbReference type="EMBL" id="QFJ53881.1"/>
    </source>
</evidence>
<comment type="subcellular location">
    <subcellularLocation>
        <location evidence="1">Cytoplasm</location>
    </subcellularLocation>
</comment>
<dbReference type="InterPro" id="IPR004013">
    <property type="entry name" value="PHP_dom"/>
</dbReference>
<dbReference type="Pfam" id="PF17657">
    <property type="entry name" value="DNA_pol3_finger"/>
    <property type="match status" value="1"/>
</dbReference>
<organism evidence="12 13">
    <name type="scientific">Pseudobutyrivibrio xylanivorans</name>
    <dbReference type="NCBI Taxonomy" id="185007"/>
    <lineage>
        <taxon>Bacteria</taxon>
        <taxon>Bacillati</taxon>
        <taxon>Bacillota</taxon>
        <taxon>Clostridia</taxon>
        <taxon>Lachnospirales</taxon>
        <taxon>Lachnospiraceae</taxon>
        <taxon>Pseudobutyrivibrio</taxon>
    </lineage>
</organism>
<protein>
    <recommendedName>
        <fullName evidence="4">DNA polymerase III subunit alpha</fullName>
        <ecNumber evidence="3">2.7.7.7</ecNumber>
    </recommendedName>
</protein>
<dbReference type="Proteomes" id="UP000327030">
    <property type="component" value="Chromosome 1"/>
</dbReference>
<dbReference type="Pfam" id="PF02811">
    <property type="entry name" value="PHP"/>
    <property type="match status" value="1"/>
</dbReference>
<sequence>MSFVHLHTHTEYSLLDGSNKIKSYVAKCKAEGMTAAAITDHGNMYGVTKFYDECMAQGVKPVIGCEVYVAPGSRFDREMVKGDDRYYHLILLAENNVGYHNLIKIVSAGFVDGFYYKPRVDFEILEKYHEGIICLSACLAGEVARALMRNQYDEAKAIAVKYRDLFGTDNYFLEMQDHGIVEQKNVNQGLMRLSSETGIPLVATNDCHYTNKEDAYSHDVLLCIQTGAKMDDADRMRFETEEFYVKTEQEMLDLFPYAKEAVYRTQEIADRCNVEIEYHIAGLPPFAVPEGYNAWTYLNKLCFDGLKERYGDDAHLYEERLTYELNTIKEMGYIEYFLIVWDFINYARTHDIPVGPGRGSAAGSLISYTTGITDIDPMKYNLVFERFLNPERVSMPDIDTDFDPEGREEVIDYVRRKYGDECVTQIVTFGTLKPKSVVQDVGRVMGLPIPYTNSIKKLIPDVLPNDEKVTIANAIKYSSELKAMYESDDEIRKLLDICKSLEGLPRNTGVHAAGVVISGKPTDEYMPLALGKGDVIITQYEKEVIEEIGLLKMDFLGLRNLTVINDTIKQVEKNHGIKIDLHKIDYNDKGAMELFAAGKTDGVFQFESAGMKNLLKQLNPTQIGDLILANAVYRPGPMDFIPNIIDCKNTGKESPFIERFPLLRDVLQDTYGFPVYQEQVMQIMTTCAGYTMGRADNVRRMMSKKKRDKLAAERPTFVQGCFDKNGISEEDANWLFDQLMPFAEYGFNKSHAAAYSYVAVQTAYLKKYYPLEFMAALMTSVLNSSTKIAEYIASCREAGIELLPPDVNYGEADFAVDNGKIRYGLSAIKSVGSNTIAGIIQDRKLNGLYRDLEDFINRIVKYDANKRTIENLIKAGALDTIEGNRRQKCMVFPMILDSVNNRKKNEIEGQMSLFDFASDEQKEDLKISMPVVEEFDEEMKLGFEKELMGVYVSGHPLGEYMEVMNKNVTNHASEFAVDEETGKPTVQDDTEVVIGGMIMGVTTKFTKQGKAMAFITLEDVTGSVEVIVFPNSYEQARILINDGNKVFVKGRVQVEEDKDAKLICQDIKSFDDCPQRVWIQLESKAGYEETEKKLAGIIKEMDGKDVLVIYFKQEKEIKVMPANWCLAATSENLAVLKEVFGDDNVRTVAGKVEFAKSKRW</sequence>
<dbReference type="InterPro" id="IPR003141">
    <property type="entry name" value="Pol/His_phosphatase_N"/>
</dbReference>
<name>A0A5P6VSQ5_PSEXY</name>
<dbReference type="RefSeq" id="WP_151622378.1">
    <property type="nucleotide sequence ID" value="NZ_CP043028.1"/>
</dbReference>
<dbReference type="KEGG" id="pxv:FXF36_02865"/>